<protein>
    <submittedName>
        <fullName evidence="1">Uncharacterized protein</fullName>
    </submittedName>
</protein>
<reference evidence="1" key="1">
    <citation type="submission" date="2020-03" db="EMBL/GenBank/DDBJ databases">
        <title>The deep terrestrial virosphere.</title>
        <authorList>
            <person name="Holmfeldt K."/>
            <person name="Nilsson E."/>
            <person name="Simone D."/>
            <person name="Lopez-Fernandez M."/>
            <person name="Wu X."/>
            <person name="de Brujin I."/>
            <person name="Lundin D."/>
            <person name="Andersson A."/>
            <person name="Bertilsson S."/>
            <person name="Dopson M."/>
        </authorList>
    </citation>
    <scope>NUCLEOTIDE SEQUENCE</scope>
    <source>
        <strain evidence="2">MM415A01350</strain>
        <strain evidence="3">MM415B02456</strain>
        <strain evidence="1">TM448A02523</strain>
        <strain evidence="4">TM448B01720</strain>
    </source>
</reference>
<organism evidence="1">
    <name type="scientific">viral metagenome</name>
    <dbReference type="NCBI Taxonomy" id="1070528"/>
    <lineage>
        <taxon>unclassified sequences</taxon>
        <taxon>metagenomes</taxon>
        <taxon>organismal metagenomes</taxon>
    </lineage>
</organism>
<proteinExistence type="predicted"/>
<dbReference type="EMBL" id="MT144319">
    <property type="protein sequence ID" value="QJA52171.1"/>
    <property type="molecule type" value="Genomic_DNA"/>
</dbReference>
<dbReference type="EMBL" id="MT142270">
    <property type="protein sequence ID" value="QJA77224.1"/>
    <property type="molecule type" value="Genomic_DNA"/>
</dbReference>
<dbReference type="EMBL" id="MT144812">
    <property type="protein sequence ID" value="QJH99852.1"/>
    <property type="molecule type" value="Genomic_DNA"/>
</dbReference>
<gene>
    <name evidence="2" type="ORF">MM415A01350_0008</name>
    <name evidence="3" type="ORF">MM415B02456_0002</name>
    <name evidence="1" type="ORF">TM448A02523_0002</name>
    <name evidence="4" type="ORF">TM448B01720_0014</name>
</gene>
<dbReference type="EMBL" id="MT142886">
    <property type="protein sequence ID" value="QJA90027.1"/>
    <property type="molecule type" value="Genomic_DNA"/>
</dbReference>
<sequence length="163" mass="18441">MAQEKYILFNVDIVGSAWKRGTMIPYLTAPKGPRLWCDGKHIQGDKRICFLVDANREPIEVEEVAPEHELSLAEKNQMAIDDFALDDDDLDFDDNGSNGASGIGMKTLEDYMDDFDTIVDKKAMTKNDRPRCWGITISGTQCERAARQNNRCMAHQDQANRLI</sequence>
<evidence type="ECO:0000313" key="4">
    <source>
        <dbReference type="EMBL" id="QJH99852.1"/>
    </source>
</evidence>
<evidence type="ECO:0000313" key="1">
    <source>
        <dbReference type="EMBL" id="QJA52171.1"/>
    </source>
</evidence>
<dbReference type="AlphaFoldDB" id="A0A6H1ZXM2"/>
<name>A0A6H1ZXM2_9ZZZZ</name>
<accession>A0A6H1ZXM2</accession>
<evidence type="ECO:0000313" key="2">
    <source>
        <dbReference type="EMBL" id="QJA77224.1"/>
    </source>
</evidence>
<evidence type="ECO:0000313" key="3">
    <source>
        <dbReference type="EMBL" id="QJA90027.1"/>
    </source>
</evidence>